<dbReference type="Gene3D" id="3.40.30.10">
    <property type="entry name" value="Glutaredoxin"/>
    <property type="match status" value="1"/>
</dbReference>
<organism evidence="3 4">
    <name type="scientific">Photobacterium toruni</name>
    <dbReference type="NCBI Taxonomy" id="1935446"/>
    <lineage>
        <taxon>Bacteria</taxon>
        <taxon>Pseudomonadati</taxon>
        <taxon>Pseudomonadota</taxon>
        <taxon>Gammaproteobacteria</taxon>
        <taxon>Vibrionales</taxon>
        <taxon>Vibrionaceae</taxon>
        <taxon>Photobacterium</taxon>
    </lineage>
</organism>
<dbReference type="GO" id="GO:0016491">
    <property type="term" value="F:oxidoreductase activity"/>
    <property type="evidence" value="ECO:0007669"/>
    <property type="project" value="InterPro"/>
</dbReference>
<proteinExistence type="predicted"/>
<dbReference type="InterPro" id="IPR001853">
    <property type="entry name" value="DSBA-like_thioredoxin_dom"/>
</dbReference>
<dbReference type="SUPFAM" id="SSF52833">
    <property type="entry name" value="Thioredoxin-like"/>
    <property type="match status" value="1"/>
</dbReference>
<sequence>MMKKLIIGIALSMTSISTNVLAETENKQVSLTQTQFNEYLAQAFIEEPELLKNGLLRLQQFVDNKAKSTAKDALKANFKQLFENESDPVLNANGSVPVVEFFDYRCGACKAFAPELKQLIDNDKRAKIIYKDVSILGPESAKIAKLAIGMSIIKPNAYPAYQHELMVTKGINYDQALKLASLLDVDLAELEKTANSPDVQQKLNQNNKLFRDLGLRGTPSIYVGEKLHPGVVAYNSLLSSINEYQEKVK</sequence>
<reference evidence="3 4" key="1">
    <citation type="submission" date="2017-02" db="EMBL/GenBank/DDBJ databases">
        <authorList>
            <person name="Peterson S.W."/>
        </authorList>
    </citation>
    <scope>NUCLEOTIDE SEQUENCE [LARGE SCALE GENOMIC DNA]</scope>
    <source>
        <strain evidence="3 4">CECT 9189</strain>
    </source>
</reference>
<dbReference type="Proteomes" id="UP000191116">
    <property type="component" value="Unassembled WGS sequence"/>
</dbReference>
<dbReference type="RefSeq" id="WP_080176349.1">
    <property type="nucleotide sequence ID" value="NZ_AP024856.1"/>
</dbReference>
<feature type="domain" description="Thioredoxin" evidence="2">
    <location>
        <begin position="55"/>
        <end position="246"/>
    </location>
</feature>
<feature type="chain" id="PRO_5012662251" evidence="1">
    <location>
        <begin position="23"/>
        <end position="249"/>
    </location>
</feature>
<dbReference type="InterPro" id="IPR036249">
    <property type="entry name" value="Thioredoxin-like_sf"/>
</dbReference>
<dbReference type="Pfam" id="PF01323">
    <property type="entry name" value="DSBA"/>
    <property type="match status" value="1"/>
</dbReference>
<dbReference type="OrthoDB" id="9780340at2"/>
<feature type="signal peptide" evidence="1">
    <location>
        <begin position="1"/>
        <end position="22"/>
    </location>
</feature>
<evidence type="ECO:0000259" key="2">
    <source>
        <dbReference type="PROSITE" id="PS51352"/>
    </source>
</evidence>
<dbReference type="AlphaFoldDB" id="A0A1T4UT00"/>
<dbReference type="PANTHER" id="PTHR35891">
    <property type="entry name" value="THIOL:DISULFIDE INTERCHANGE PROTEIN DSBA"/>
    <property type="match status" value="1"/>
</dbReference>
<evidence type="ECO:0000313" key="4">
    <source>
        <dbReference type="Proteomes" id="UP000191116"/>
    </source>
</evidence>
<name>A0A1T4UT00_9GAMM</name>
<dbReference type="EMBL" id="FUWP01000031">
    <property type="protein sequence ID" value="SKA55793.1"/>
    <property type="molecule type" value="Genomic_DNA"/>
</dbReference>
<evidence type="ECO:0000313" key="3">
    <source>
        <dbReference type="EMBL" id="SKA55793.1"/>
    </source>
</evidence>
<dbReference type="PROSITE" id="PS51352">
    <property type="entry name" value="THIOREDOXIN_2"/>
    <property type="match status" value="1"/>
</dbReference>
<evidence type="ECO:0000256" key="1">
    <source>
        <dbReference type="SAM" id="SignalP"/>
    </source>
</evidence>
<dbReference type="InterPro" id="IPR013766">
    <property type="entry name" value="Thioredoxin_domain"/>
</dbReference>
<dbReference type="PANTHER" id="PTHR35891:SF2">
    <property type="entry name" value="THIOL:DISULFIDE INTERCHANGE PROTEIN DSBA"/>
    <property type="match status" value="1"/>
</dbReference>
<keyword evidence="1" id="KW-0732">Signal</keyword>
<dbReference type="InterPro" id="IPR050824">
    <property type="entry name" value="Thiol_disulfide_DsbA"/>
</dbReference>
<gene>
    <name evidence="3" type="ORF">CZ814_03668</name>
</gene>
<protein>
    <submittedName>
        <fullName evidence="3">DSBA-like thioredoxin domain protein</fullName>
    </submittedName>
</protein>
<accession>A0A1T4UT00</accession>